<proteinExistence type="predicted"/>
<reference evidence="1 2" key="1">
    <citation type="journal article" date="2016" name="Gut Pathog.">
        <title>Whole genome sequencing of "Faecalibaculum rodentium" ALO17, isolated from C57BL/6J laboratory mouse feces.</title>
        <authorList>
            <person name="Lim S."/>
            <person name="Chang D.H."/>
            <person name="Ahn S."/>
            <person name="Kim B.C."/>
        </authorList>
    </citation>
    <scope>NUCLEOTIDE SEQUENCE [LARGE SCALE GENOMIC DNA]</scope>
    <source>
        <strain evidence="1 2">Alo17</strain>
    </source>
</reference>
<evidence type="ECO:0000313" key="2">
    <source>
        <dbReference type="Proteomes" id="UP000069771"/>
    </source>
</evidence>
<dbReference type="EMBL" id="CP011391">
    <property type="protein sequence ID" value="AMK55203.1"/>
    <property type="molecule type" value="Genomic_DNA"/>
</dbReference>
<dbReference type="Pfam" id="PF13707">
    <property type="entry name" value="RloB"/>
    <property type="match status" value="1"/>
</dbReference>
<evidence type="ECO:0000313" key="1">
    <source>
        <dbReference type="EMBL" id="AMK55203.1"/>
    </source>
</evidence>
<protein>
    <recommendedName>
        <fullName evidence="3">RloB-like protein</fullName>
    </recommendedName>
</protein>
<sequence length="299" mass="34439">MRKVFLAFEGEKTESIYFSALKQQSAQCRLSQLVELVPLEKEGREYAMSNPVRVLECLTAFMEECKEGKITWKSLIRKLHAETGCQVSEEEIHDLLLQSEMPGSDSQMDSGYIEDVDSAVSQLLKSLDENQEQLKNAILNFEFDPPTMDWKTDHIYMIVDRDRHSFKENQYDEVLTKCNTLNIRFCPTNPCFELWLLLHFRKLNEAELDNILENRKVKNQEMGGKRAKKTYTEFILCQHLPGYKKKHVNTNLLLSKLDNALANASGLPEDPLLLKNQVGSAVPRLIRDLRDAEKDSHTG</sequence>
<gene>
    <name evidence="1" type="ORF">AALO17_20690</name>
</gene>
<keyword evidence="2" id="KW-1185">Reference proteome</keyword>
<dbReference type="KEGG" id="fro:AALO17_20690"/>
<dbReference type="Proteomes" id="UP000069771">
    <property type="component" value="Chromosome"/>
</dbReference>
<dbReference type="AlphaFoldDB" id="A0A140DX26"/>
<name>A0A140DX26_9FIRM</name>
<organism evidence="1 2">
    <name type="scientific">Faecalibaculum rodentium</name>
    <dbReference type="NCBI Taxonomy" id="1702221"/>
    <lineage>
        <taxon>Bacteria</taxon>
        <taxon>Bacillati</taxon>
        <taxon>Bacillota</taxon>
        <taxon>Erysipelotrichia</taxon>
        <taxon>Erysipelotrichales</taxon>
        <taxon>Erysipelotrichaceae</taxon>
        <taxon>Faecalibaculum</taxon>
    </lineage>
</organism>
<dbReference type="InterPro" id="IPR025591">
    <property type="entry name" value="RloB"/>
</dbReference>
<evidence type="ECO:0008006" key="3">
    <source>
        <dbReference type="Google" id="ProtNLM"/>
    </source>
</evidence>
<accession>A0A140DX26</accession>